<dbReference type="GeneID" id="56032281"/>
<keyword evidence="1 3" id="KW-0560">Oxidoreductase</keyword>
<sequence length="445" mass="49023">MNGLHATGSPYAPHTEADRKAMLEAVDADTVEDLFDIPAEVRFDDHFGIDARTEREARQLVRSTLDRNDDIVELLGRGHYSYYVPSLVDHLADRSEFLTSYTQYQPEASQGFLQALFEYQSLLVELTGLEIANCSIYDAATALGEAATLSDRVRETTGHRVLVPQFLREERRSTLENYIAGTDLTVETYPVDDGNVDLSGLEAALDREAVMVYAENPTVRGTIEENLATIGSLTDANDALFALGTDPIALSLLQRPADVGVDVVVGDASVLGLPTSYGMGLGLFATRERYLRQTPGRLVGASEDATDRRAFTLTLQTREQHIRRERATSNICTNQAWVALRTAMHAAVLGPSGMVDLAKRGVERAEGLAERLDDLIGVHAPVHDRRHFREFVVHVDQPARAVAGDIERHGFAVHVVGDHEIQVCVAGVSDERLDRFVAIFEEVVR</sequence>
<dbReference type="InterPro" id="IPR015422">
    <property type="entry name" value="PyrdxlP-dep_Trfase_small"/>
</dbReference>
<name>A0A7D5GFX0_9EURY</name>
<dbReference type="PANTHER" id="PTHR42806">
    <property type="entry name" value="GLYCINE CLEAVAGE SYSTEM P-PROTEIN"/>
    <property type="match status" value="1"/>
</dbReference>
<dbReference type="EMBL" id="CP058601">
    <property type="protein sequence ID" value="QLG47934.1"/>
    <property type="molecule type" value="Genomic_DNA"/>
</dbReference>
<dbReference type="RefSeq" id="WP_179259676.1">
    <property type="nucleotide sequence ID" value="NZ_CP058601.1"/>
</dbReference>
<evidence type="ECO:0000313" key="3">
    <source>
        <dbReference type="EMBL" id="QLG47934.1"/>
    </source>
</evidence>
<dbReference type="InterPro" id="IPR049315">
    <property type="entry name" value="GDC-P_N"/>
</dbReference>
<evidence type="ECO:0000256" key="1">
    <source>
        <dbReference type="ARBA" id="ARBA00023002"/>
    </source>
</evidence>
<dbReference type="InterPro" id="IPR015421">
    <property type="entry name" value="PyrdxlP-dep_Trfase_major"/>
</dbReference>
<dbReference type="NCBIfam" id="NF001696">
    <property type="entry name" value="PRK00451.1"/>
    <property type="match status" value="1"/>
</dbReference>
<dbReference type="Proteomes" id="UP000509241">
    <property type="component" value="Chromosome"/>
</dbReference>
<dbReference type="KEGG" id="haly:HYG82_03280"/>
<evidence type="ECO:0000313" key="4">
    <source>
        <dbReference type="Proteomes" id="UP000509241"/>
    </source>
</evidence>
<dbReference type="Pfam" id="PF02347">
    <property type="entry name" value="GDC-P"/>
    <property type="match status" value="1"/>
</dbReference>
<dbReference type="GO" id="GO:0004375">
    <property type="term" value="F:glycine dehydrogenase (decarboxylating) activity"/>
    <property type="evidence" value="ECO:0007669"/>
    <property type="project" value="UniProtKB-EC"/>
</dbReference>
<dbReference type="PANTHER" id="PTHR42806:SF1">
    <property type="entry name" value="GLYCINE DEHYDROGENASE (DECARBOXYLATING)"/>
    <property type="match status" value="1"/>
</dbReference>
<dbReference type="Gene3D" id="3.40.640.10">
    <property type="entry name" value="Type I PLP-dependent aspartate aminotransferase-like (Major domain)"/>
    <property type="match status" value="1"/>
</dbReference>
<protein>
    <submittedName>
        <fullName evidence="3">Aminomethyl-transferring glycine dehydrogenase subunit GcvPA</fullName>
        <ecNumber evidence="3">1.4.4.2</ecNumber>
    </submittedName>
</protein>
<dbReference type="SUPFAM" id="SSF53383">
    <property type="entry name" value="PLP-dependent transferases"/>
    <property type="match status" value="1"/>
</dbReference>
<dbReference type="InterPro" id="IPR023010">
    <property type="entry name" value="GcvPA"/>
</dbReference>
<reference evidence="3 4" key="1">
    <citation type="submission" date="2020-07" db="EMBL/GenBank/DDBJ databases">
        <authorList>
            <person name="Cui H."/>
        </authorList>
    </citation>
    <scope>NUCLEOTIDE SEQUENCE [LARGE SCALE GENOMIC DNA]</scope>
    <source>
        <strain evidence="3 4">YPL8</strain>
    </source>
</reference>
<organism evidence="3 4">
    <name type="scientific">Natrinema halophilum</name>
    <dbReference type="NCBI Taxonomy" id="1699371"/>
    <lineage>
        <taxon>Archaea</taxon>
        <taxon>Methanobacteriati</taxon>
        <taxon>Methanobacteriota</taxon>
        <taxon>Stenosarchaea group</taxon>
        <taxon>Halobacteria</taxon>
        <taxon>Halobacteriales</taxon>
        <taxon>Natrialbaceae</taxon>
        <taxon>Natrinema</taxon>
    </lineage>
</organism>
<accession>A0A7D5GFX0</accession>
<keyword evidence="4" id="KW-1185">Reference proteome</keyword>
<gene>
    <name evidence="3" type="primary">gcvPA</name>
    <name evidence="3" type="ORF">HYG82_03280</name>
</gene>
<proteinExistence type="predicted"/>
<dbReference type="AlphaFoldDB" id="A0A7D5GFX0"/>
<evidence type="ECO:0000259" key="2">
    <source>
        <dbReference type="Pfam" id="PF02347"/>
    </source>
</evidence>
<feature type="domain" description="Glycine cleavage system P-protein N-terminal" evidence="2">
    <location>
        <begin position="11"/>
        <end position="426"/>
    </location>
</feature>
<dbReference type="OrthoDB" id="17655at2157"/>
<dbReference type="GO" id="GO:0009116">
    <property type="term" value="P:nucleoside metabolic process"/>
    <property type="evidence" value="ECO:0007669"/>
    <property type="project" value="InterPro"/>
</dbReference>
<dbReference type="Gene3D" id="3.90.1150.10">
    <property type="entry name" value="Aspartate Aminotransferase, domain 1"/>
    <property type="match status" value="1"/>
</dbReference>
<dbReference type="InterPro" id="IPR015424">
    <property type="entry name" value="PyrdxlP-dep_Trfase"/>
</dbReference>
<dbReference type="EC" id="1.4.4.2" evidence="3"/>